<proteinExistence type="predicted"/>
<evidence type="ECO:0000313" key="1">
    <source>
        <dbReference type="EMBL" id="RZC29136.1"/>
    </source>
</evidence>
<comment type="caution">
    <text evidence="1">The sequence shown here is derived from an EMBL/GenBank/DDBJ whole genome shotgun (WGS) entry which is preliminary data.</text>
</comment>
<dbReference type="Proteomes" id="UP000289340">
    <property type="component" value="Chromosome 1"/>
</dbReference>
<keyword evidence="2" id="KW-1185">Reference proteome</keyword>
<dbReference type="EMBL" id="QZWG01000001">
    <property type="protein sequence ID" value="RZC29136.1"/>
    <property type="molecule type" value="Genomic_DNA"/>
</dbReference>
<organism evidence="1 2">
    <name type="scientific">Glycine soja</name>
    <name type="common">Wild soybean</name>
    <dbReference type="NCBI Taxonomy" id="3848"/>
    <lineage>
        <taxon>Eukaryota</taxon>
        <taxon>Viridiplantae</taxon>
        <taxon>Streptophyta</taxon>
        <taxon>Embryophyta</taxon>
        <taxon>Tracheophyta</taxon>
        <taxon>Spermatophyta</taxon>
        <taxon>Magnoliopsida</taxon>
        <taxon>eudicotyledons</taxon>
        <taxon>Gunneridae</taxon>
        <taxon>Pentapetalae</taxon>
        <taxon>rosids</taxon>
        <taxon>fabids</taxon>
        <taxon>Fabales</taxon>
        <taxon>Fabaceae</taxon>
        <taxon>Papilionoideae</taxon>
        <taxon>50 kb inversion clade</taxon>
        <taxon>NPAAA clade</taxon>
        <taxon>indigoferoid/millettioid clade</taxon>
        <taxon>Phaseoleae</taxon>
        <taxon>Glycine</taxon>
        <taxon>Glycine subgen. Soja</taxon>
    </lineage>
</organism>
<reference evidence="1 2" key="1">
    <citation type="submission" date="2018-09" db="EMBL/GenBank/DDBJ databases">
        <title>A high-quality reference genome of wild soybean provides a powerful tool to mine soybean genomes.</title>
        <authorList>
            <person name="Xie M."/>
            <person name="Chung C.Y.L."/>
            <person name="Li M.-W."/>
            <person name="Wong F.-L."/>
            <person name="Chan T.-F."/>
            <person name="Lam H.-M."/>
        </authorList>
    </citation>
    <scope>NUCLEOTIDE SEQUENCE [LARGE SCALE GENOMIC DNA]</scope>
    <source>
        <strain evidence="2">cv. W05</strain>
        <tissue evidence="1">Hypocotyl of etiolated seedlings</tissue>
    </source>
</reference>
<name>A0A445M0T5_GLYSO</name>
<gene>
    <name evidence="1" type="ORF">D0Y65_000926</name>
</gene>
<evidence type="ECO:0000313" key="2">
    <source>
        <dbReference type="Proteomes" id="UP000289340"/>
    </source>
</evidence>
<protein>
    <submittedName>
        <fullName evidence="1">Uncharacterized protein</fullName>
    </submittedName>
</protein>
<dbReference type="AlphaFoldDB" id="A0A445M0T5"/>
<accession>A0A445M0T5</accession>
<sequence>MHGCGRDQSKHNRHMWPIPANATTVAIDPSTSQFKCKVYIHIYVNLNHFFISSFDAFLDEFLDGFFTRFMFSLLDYDNFSFC</sequence>